<reference evidence="11" key="1">
    <citation type="submission" date="2021-01" db="EMBL/GenBank/DDBJ databases">
        <title>Genomic Encyclopedia of Type Strains, Phase IV (KMG-IV): sequencing the most valuable type-strain genomes for metagenomic binning, comparative biology and taxonomic classification.</title>
        <authorList>
            <person name="Goeker M."/>
        </authorList>
    </citation>
    <scope>NUCLEOTIDE SEQUENCE</scope>
    <source>
        <strain evidence="11">DSM 23230</strain>
    </source>
</reference>
<feature type="transmembrane region" description="Helical" evidence="9">
    <location>
        <begin position="69"/>
        <end position="87"/>
    </location>
</feature>
<feature type="transmembrane region" description="Helical" evidence="9">
    <location>
        <begin position="125"/>
        <end position="144"/>
    </location>
</feature>
<feature type="transmembrane region" description="Helical" evidence="9">
    <location>
        <begin position="263"/>
        <end position="287"/>
    </location>
</feature>
<keyword evidence="12" id="KW-1185">Reference proteome</keyword>
<organism evidence="11 12">
    <name type="scientific">Halanaerobacter jeridensis</name>
    <dbReference type="NCBI Taxonomy" id="706427"/>
    <lineage>
        <taxon>Bacteria</taxon>
        <taxon>Bacillati</taxon>
        <taxon>Bacillota</taxon>
        <taxon>Clostridia</taxon>
        <taxon>Halanaerobiales</taxon>
        <taxon>Halobacteroidaceae</taxon>
        <taxon>Halanaerobacter</taxon>
    </lineage>
</organism>
<comment type="subcellular location">
    <subcellularLocation>
        <location evidence="1">Cell membrane</location>
        <topology evidence="1">Multi-pass membrane protein</topology>
    </subcellularLocation>
</comment>
<feature type="transmembrane region" description="Helical" evidence="9">
    <location>
        <begin position="31"/>
        <end position="49"/>
    </location>
</feature>
<dbReference type="NCBIfam" id="TIGR00410">
    <property type="entry name" value="lacE"/>
    <property type="match status" value="1"/>
</dbReference>
<keyword evidence="2 8" id="KW-0813">Transport</keyword>
<dbReference type="Proteomes" id="UP000774000">
    <property type="component" value="Unassembled WGS sequence"/>
</dbReference>
<keyword evidence="3 8" id="KW-1003">Cell membrane</keyword>
<keyword evidence="4 8" id="KW-0762">Sugar transport</keyword>
<protein>
    <recommendedName>
        <fullName evidence="8">Permease IIC component</fullName>
    </recommendedName>
</protein>
<comment type="caution">
    <text evidence="11">The sequence shown here is derived from an EMBL/GenBank/DDBJ whole genome shotgun (WGS) entry which is preliminary data.</text>
</comment>
<proteinExistence type="predicted"/>
<dbReference type="GO" id="GO:0005886">
    <property type="term" value="C:plasma membrane"/>
    <property type="evidence" value="ECO:0007669"/>
    <property type="project" value="UniProtKB-SubCell"/>
</dbReference>
<dbReference type="GO" id="GO:1902815">
    <property type="term" value="P:N,N'-diacetylchitobiose import"/>
    <property type="evidence" value="ECO:0007669"/>
    <property type="project" value="TreeGrafter"/>
</dbReference>
<evidence type="ECO:0000256" key="2">
    <source>
        <dbReference type="ARBA" id="ARBA00022448"/>
    </source>
</evidence>
<dbReference type="PANTHER" id="PTHR33989:SF4">
    <property type="entry name" value="PTS SYSTEM N,N'-DIACETYLCHITOBIOSE-SPECIFIC EIIC COMPONENT"/>
    <property type="match status" value="1"/>
</dbReference>
<evidence type="ECO:0000256" key="8">
    <source>
        <dbReference type="PIRNR" id="PIRNR006351"/>
    </source>
</evidence>
<dbReference type="EMBL" id="JAFBDQ010000002">
    <property type="protein sequence ID" value="MBM7555679.1"/>
    <property type="molecule type" value="Genomic_DNA"/>
</dbReference>
<feature type="transmembrane region" description="Helical" evidence="9">
    <location>
        <begin position="366"/>
        <end position="393"/>
    </location>
</feature>
<evidence type="ECO:0000256" key="9">
    <source>
        <dbReference type="SAM" id="Phobius"/>
    </source>
</evidence>
<dbReference type="InterPro" id="IPR004796">
    <property type="entry name" value="PTS_IIC_cello"/>
</dbReference>
<dbReference type="InterPro" id="IPR003352">
    <property type="entry name" value="PTS_EIIC"/>
</dbReference>
<feature type="domain" description="PTS EIIC type-3" evidence="10">
    <location>
        <begin position="8"/>
        <end position="395"/>
    </location>
</feature>
<evidence type="ECO:0000259" key="10">
    <source>
        <dbReference type="PROSITE" id="PS51105"/>
    </source>
</evidence>
<feature type="transmembrane region" description="Helical" evidence="9">
    <location>
        <begin position="326"/>
        <end position="346"/>
    </location>
</feature>
<evidence type="ECO:0000256" key="6">
    <source>
        <dbReference type="ARBA" id="ARBA00022989"/>
    </source>
</evidence>
<dbReference type="InterPro" id="IPR004501">
    <property type="entry name" value="PTS_EIIC_3"/>
</dbReference>
<dbReference type="GO" id="GO:0008982">
    <property type="term" value="F:protein-N(PI)-phosphohistidine-sugar phosphotransferase activity"/>
    <property type="evidence" value="ECO:0007669"/>
    <property type="project" value="UniProtKB-UniRule"/>
</dbReference>
<evidence type="ECO:0000256" key="5">
    <source>
        <dbReference type="ARBA" id="ARBA00022692"/>
    </source>
</evidence>
<dbReference type="AlphaFoldDB" id="A0A938XRW2"/>
<keyword evidence="5 9" id="KW-0812">Transmembrane</keyword>
<dbReference type="InterPro" id="IPR051088">
    <property type="entry name" value="PTS_Sugar-EIIC/EIIB"/>
</dbReference>
<comment type="function">
    <text evidence="8">The phosphoenolpyruvate-dependent sugar phosphotransferase system (PTS), a major carbohydrate active -transport system, catalyzes the phosphorylation of incoming sugar substrates concomitant with their translocation across the cell membrane.</text>
</comment>
<feature type="transmembrane region" description="Helical" evidence="9">
    <location>
        <begin position="196"/>
        <end position="216"/>
    </location>
</feature>
<dbReference type="GO" id="GO:0009401">
    <property type="term" value="P:phosphoenolpyruvate-dependent sugar phosphotransferase system"/>
    <property type="evidence" value="ECO:0007669"/>
    <property type="project" value="InterPro"/>
</dbReference>
<accession>A0A938XRW2</accession>
<evidence type="ECO:0000256" key="3">
    <source>
        <dbReference type="ARBA" id="ARBA00022475"/>
    </source>
</evidence>
<dbReference type="RefSeq" id="WP_204700402.1">
    <property type="nucleotide sequence ID" value="NZ_JAFBDQ010000002.1"/>
</dbReference>
<gene>
    <name evidence="11" type="ORF">JOC47_000504</name>
</gene>
<sequence>MKKFNNFLDNKLIPFMTKISNQVHAKAIRKGFIAVLPVTFIGSLIILLHRLPLSIIEKNQKLLFELYEITLGLIGIFLVIAVSYNLAKEYEMERLSIAQMSLVNYLLVSISFTEQKITLDYLITPNLFTAIIVAVLTVEIIRITDQFNFECQLPEQIPTAVCETFTSLIPGFESVLFFTLFSYIFQSVWGTPLSGFINYILSPVVNIVDSAFGVFFFGVLSQLLWFAGTHGVATVGVILRPFLEQNWLVNAHLQMSGQEMEHIFTMPFWNFYMLIGGSGATLVLSLLCRKSKVEQLRETGKVSLLSSLFNIDEPILFASPLVANKIMFIPFIFIQPTIGVIAYFAIKYGLVSKSFIRVPWVTPAPIGAFISTLDWRSLVLVIVLALLSGLLYYPFFKRYEQKLLQENE</sequence>
<evidence type="ECO:0000256" key="7">
    <source>
        <dbReference type="ARBA" id="ARBA00023136"/>
    </source>
</evidence>
<evidence type="ECO:0000256" key="1">
    <source>
        <dbReference type="ARBA" id="ARBA00004651"/>
    </source>
</evidence>
<dbReference type="PROSITE" id="PS51105">
    <property type="entry name" value="PTS_EIIC_TYPE_3"/>
    <property type="match status" value="1"/>
</dbReference>
<evidence type="ECO:0000313" key="11">
    <source>
        <dbReference type="EMBL" id="MBM7555679.1"/>
    </source>
</evidence>
<dbReference type="Pfam" id="PF02378">
    <property type="entry name" value="PTS_EIIC"/>
    <property type="match status" value="1"/>
</dbReference>
<keyword evidence="7 8" id="KW-0472">Membrane</keyword>
<evidence type="ECO:0000256" key="4">
    <source>
        <dbReference type="ARBA" id="ARBA00022597"/>
    </source>
</evidence>
<name>A0A938XRW2_9FIRM</name>
<evidence type="ECO:0000313" key="12">
    <source>
        <dbReference type="Proteomes" id="UP000774000"/>
    </source>
</evidence>
<keyword evidence="6 9" id="KW-1133">Transmembrane helix</keyword>
<dbReference type="PANTHER" id="PTHR33989">
    <property type="match status" value="1"/>
</dbReference>
<dbReference type="PIRSF" id="PIRSF006351">
    <property type="entry name" value="PTS_EIIC-Cellobiose"/>
    <property type="match status" value="1"/>
</dbReference>